<reference evidence="13 14" key="1">
    <citation type="submission" date="2018-01" db="EMBL/GenBank/DDBJ databases">
        <title>Deinococcus koreensis sp. nov., a radiation-resistant bacterium isolated from river water.</title>
        <authorList>
            <person name="Choi A."/>
        </authorList>
    </citation>
    <scope>NUCLEOTIDE SEQUENCE [LARGE SCALE GENOMIC DNA]</scope>
    <source>
        <strain evidence="13 14">SJW1-2</strain>
    </source>
</reference>
<dbReference type="InterPro" id="IPR050299">
    <property type="entry name" value="YjjX_NTPase"/>
</dbReference>
<dbReference type="InterPro" id="IPR026533">
    <property type="entry name" value="NTPase/PRRC1"/>
</dbReference>
<evidence type="ECO:0000313" key="14">
    <source>
        <dbReference type="Proteomes" id="UP000236379"/>
    </source>
</evidence>
<evidence type="ECO:0000256" key="2">
    <source>
        <dbReference type="ARBA" id="ARBA00022723"/>
    </source>
</evidence>
<dbReference type="Proteomes" id="UP000236379">
    <property type="component" value="Unassembled WGS sequence"/>
</dbReference>
<evidence type="ECO:0000256" key="10">
    <source>
        <dbReference type="ARBA" id="ARBA00060855"/>
    </source>
</evidence>
<evidence type="ECO:0000256" key="8">
    <source>
        <dbReference type="ARBA" id="ARBA00048174"/>
    </source>
</evidence>
<dbReference type="OrthoDB" id="164951at2"/>
<dbReference type="PANTHER" id="PTHR34699">
    <property type="match status" value="1"/>
</dbReference>
<dbReference type="GO" id="GO:0000166">
    <property type="term" value="F:nucleotide binding"/>
    <property type="evidence" value="ECO:0007669"/>
    <property type="project" value="UniProtKB-KW"/>
</dbReference>
<evidence type="ECO:0000256" key="9">
    <source>
        <dbReference type="ARBA" id="ARBA00048781"/>
    </source>
</evidence>
<comment type="cofactor">
    <cofactor evidence="1">
        <name>Mn(2+)</name>
        <dbReference type="ChEBI" id="CHEBI:29035"/>
    </cofactor>
</comment>
<proteinExistence type="inferred from homology"/>
<evidence type="ECO:0000256" key="4">
    <source>
        <dbReference type="ARBA" id="ARBA00022801"/>
    </source>
</evidence>
<evidence type="ECO:0000313" key="13">
    <source>
        <dbReference type="EMBL" id="PNY82578.1"/>
    </source>
</evidence>
<evidence type="ECO:0000256" key="1">
    <source>
        <dbReference type="ARBA" id="ARBA00001936"/>
    </source>
</evidence>
<feature type="domain" description="Non-canonical purine NTP phosphatase/PRRC1" evidence="12">
    <location>
        <begin position="6"/>
        <end position="177"/>
    </location>
</feature>
<name>A0A2K3V1C5_9DEIO</name>
<dbReference type="FunFam" id="3.90.950.10:FF:000002">
    <property type="entry name" value="Inosine/xanthosine triphosphatase"/>
    <property type="match status" value="1"/>
</dbReference>
<comment type="catalytic activity">
    <reaction evidence="9 11">
        <text>XTP + H2O = XDP + phosphate + H(+)</text>
        <dbReference type="Rhea" id="RHEA:28406"/>
        <dbReference type="ChEBI" id="CHEBI:15377"/>
        <dbReference type="ChEBI" id="CHEBI:15378"/>
        <dbReference type="ChEBI" id="CHEBI:43474"/>
        <dbReference type="ChEBI" id="CHEBI:59884"/>
        <dbReference type="ChEBI" id="CHEBI:61314"/>
        <dbReference type="EC" id="3.6.1.73"/>
    </reaction>
</comment>
<dbReference type="InterPro" id="IPR002786">
    <property type="entry name" value="Non_canon_purine_NTPase"/>
</dbReference>
<dbReference type="InterPro" id="IPR029001">
    <property type="entry name" value="ITPase-like_fam"/>
</dbReference>
<keyword evidence="4 11" id="KW-0378">Hydrolase</keyword>
<dbReference type="GO" id="GO:0103023">
    <property type="term" value="F:ITPase activity"/>
    <property type="evidence" value="ECO:0007669"/>
    <property type="project" value="UniProtKB-EC"/>
</dbReference>
<dbReference type="SUPFAM" id="SSF52972">
    <property type="entry name" value="ITPase-like"/>
    <property type="match status" value="1"/>
</dbReference>
<keyword evidence="2 11" id="KW-0479">Metal-binding</keyword>
<evidence type="ECO:0000256" key="6">
    <source>
        <dbReference type="ARBA" id="ARBA00023080"/>
    </source>
</evidence>
<dbReference type="Pfam" id="PF01931">
    <property type="entry name" value="NTPase_I-T"/>
    <property type="match status" value="1"/>
</dbReference>
<sequence length="190" mass="19907">MSAIVGSTSPAKVRAVQAVFGTLWPGLPVRGIDARSGVPEQPIGVAQTRRGAVNRARAALREPGATWALGLEGGVRFSSRGEAWLFGVVAVAQAQNQIQAPVQGGGTLHHTRSAELRLPAQVAARIRAGEELGPLMDELLGTVEIKKGVGTVGAFTRGLVTRPQVWQQTVALALAPLLTPELYRSAEPPS</sequence>
<protein>
    <recommendedName>
        <fullName evidence="11">Probable inosine/xanthosine triphosphatase</fullName>
        <shortName evidence="11">ITPase/XTPase</shortName>
        <ecNumber evidence="11">3.6.1.73</ecNumber>
    </recommendedName>
    <alternativeName>
        <fullName evidence="11">Non-canonical purine NTP phosphatase</fullName>
    </alternativeName>
    <alternativeName>
        <fullName evidence="11">Non-standard purine NTP phosphatase</fullName>
    </alternativeName>
    <alternativeName>
        <fullName evidence="11">Nucleoside-triphosphate phosphatase</fullName>
        <shortName evidence="11">NTPase</shortName>
    </alternativeName>
</protein>
<feature type="binding site" evidence="11">
    <location>
        <begin position="7"/>
        <end position="12"/>
    </location>
    <ligand>
        <name>substrate</name>
    </ligand>
</feature>
<evidence type="ECO:0000256" key="3">
    <source>
        <dbReference type="ARBA" id="ARBA00022741"/>
    </source>
</evidence>
<dbReference type="PANTHER" id="PTHR34699:SF2">
    <property type="entry name" value="NON-CANONICAL PURINE NTP PHOSPHATASE_PRRC1 DOMAIN-CONTAINING PROTEIN"/>
    <property type="match status" value="1"/>
</dbReference>
<dbReference type="Gene3D" id="3.90.950.10">
    <property type="match status" value="1"/>
</dbReference>
<organism evidence="13 14">
    <name type="scientific">Deinococcus koreensis</name>
    <dbReference type="NCBI Taxonomy" id="2054903"/>
    <lineage>
        <taxon>Bacteria</taxon>
        <taxon>Thermotogati</taxon>
        <taxon>Deinococcota</taxon>
        <taxon>Deinococci</taxon>
        <taxon>Deinococcales</taxon>
        <taxon>Deinococcaceae</taxon>
        <taxon>Deinococcus</taxon>
    </lineage>
</organism>
<accession>A0A2K3V1C5</accession>
<evidence type="ECO:0000256" key="5">
    <source>
        <dbReference type="ARBA" id="ARBA00022842"/>
    </source>
</evidence>
<dbReference type="GO" id="GO:0006772">
    <property type="term" value="P:thiamine metabolic process"/>
    <property type="evidence" value="ECO:0007669"/>
    <property type="project" value="TreeGrafter"/>
</dbReference>
<comment type="similarity">
    <text evidence="10 11">Belongs to the YjjX NTPase family.</text>
</comment>
<evidence type="ECO:0000259" key="12">
    <source>
        <dbReference type="Pfam" id="PF01931"/>
    </source>
</evidence>
<evidence type="ECO:0000256" key="11">
    <source>
        <dbReference type="HAMAP-Rule" id="MF_00648"/>
    </source>
</evidence>
<comment type="caution">
    <text evidence="13">The sequence shown here is derived from an EMBL/GenBank/DDBJ whole genome shotgun (WGS) entry which is preliminary data.</text>
</comment>
<evidence type="ECO:0000256" key="7">
    <source>
        <dbReference type="ARBA" id="ARBA00023211"/>
    </source>
</evidence>
<comment type="function">
    <text evidence="11">Phosphatase that hydrolyzes non-canonical purine nucleotides such as XTP and ITP to their respective diphosphate derivatives. Probably excludes non-canonical purines from DNA/RNA precursor pool, thus preventing their incorporation into DNA/RNA and avoiding chromosomal lesions.</text>
</comment>
<gene>
    <name evidence="13" type="ORF">CVO96_15560</name>
</gene>
<keyword evidence="6 11" id="KW-0546">Nucleotide metabolism</keyword>
<dbReference type="GO" id="GO:0009117">
    <property type="term" value="P:nucleotide metabolic process"/>
    <property type="evidence" value="ECO:0007669"/>
    <property type="project" value="UniProtKB-KW"/>
</dbReference>
<dbReference type="EC" id="3.6.1.73" evidence="11"/>
<dbReference type="HAMAP" id="MF_00648">
    <property type="entry name" value="Non_canon_purine_NTPase_YjjX"/>
    <property type="match status" value="1"/>
</dbReference>
<comment type="caution">
    <text evidence="11">Lacks conserved residue(s) required for the propagation of feature annotation.</text>
</comment>
<keyword evidence="5 11" id="KW-0460">Magnesium</keyword>
<dbReference type="EMBL" id="PPPD01000001">
    <property type="protein sequence ID" value="PNY82578.1"/>
    <property type="molecule type" value="Genomic_DNA"/>
</dbReference>
<keyword evidence="3 11" id="KW-0547">Nucleotide-binding</keyword>
<keyword evidence="14" id="KW-1185">Reference proteome</keyword>
<dbReference type="GO" id="GO:0046872">
    <property type="term" value="F:metal ion binding"/>
    <property type="evidence" value="ECO:0007669"/>
    <property type="project" value="UniProtKB-KW"/>
</dbReference>
<keyword evidence="7 11" id="KW-0464">Manganese</keyword>
<comment type="catalytic activity">
    <reaction evidence="8 11">
        <text>ITP + H2O = IDP + phosphate + H(+)</text>
        <dbReference type="Rhea" id="RHEA:28330"/>
        <dbReference type="ChEBI" id="CHEBI:15377"/>
        <dbReference type="ChEBI" id="CHEBI:15378"/>
        <dbReference type="ChEBI" id="CHEBI:43474"/>
        <dbReference type="ChEBI" id="CHEBI:58280"/>
        <dbReference type="ChEBI" id="CHEBI:61402"/>
        <dbReference type="EC" id="3.6.1.73"/>
    </reaction>
</comment>
<dbReference type="NCBIfam" id="TIGR00258">
    <property type="entry name" value="inosine/xanthosine triphosphatase"/>
    <property type="match status" value="1"/>
</dbReference>
<dbReference type="RefSeq" id="WP_103313010.1">
    <property type="nucleotide sequence ID" value="NZ_PPPD01000001.1"/>
</dbReference>
<comment type="subunit">
    <text evidence="11">Homodimer.</text>
</comment>
<comment type="cofactor">
    <cofactor evidence="11">
        <name>Mg(2+)</name>
        <dbReference type="ChEBI" id="CHEBI:18420"/>
    </cofactor>
    <cofactor evidence="11">
        <name>Mn(2+)</name>
        <dbReference type="ChEBI" id="CHEBI:29035"/>
    </cofactor>
    <text evidence="11">Binds 1 divalent metal cation per subunit; can use either Mg(2+) or Mn(2+).</text>
</comment>
<dbReference type="AlphaFoldDB" id="A0A2K3V1C5"/>